<evidence type="ECO:0000313" key="2">
    <source>
        <dbReference type="Proteomes" id="UP000054477"/>
    </source>
</evidence>
<name>A0A0C9XGH2_9AGAR</name>
<proteinExistence type="predicted"/>
<reference evidence="2" key="2">
    <citation type="submission" date="2015-01" db="EMBL/GenBank/DDBJ databases">
        <title>Evolutionary Origins and Diversification of the Mycorrhizal Mutualists.</title>
        <authorList>
            <consortium name="DOE Joint Genome Institute"/>
            <consortium name="Mycorrhizal Genomics Consortium"/>
            <person name="Kohler A."/>
            <person name="Kuo A."/>
            <person name="Nagy L.G."/>
            <person name="Floudas D."/>
            <person name="Copeland A."/>
            <person name="Barry K.W."/>
            <person name="Cichocki N."/>
            <person name="Veneault-Fourrey C."/>
            <person name="LaButti K."/>
            <person name="Lindquist E.A."/>
            <person name="Lipzen A."/>
            <person name="Lundell T."/>
            <person name="Morin E."/>
            <person name="Murat C."/>
            <person name="Riley R."/>
            <person name="Ohm R."/>
            <person name="Sun H."/>
            <person name="Tunlid A."/>
            <person name="Henrissat B."/>
            <person name="Grigoriev I.V."/>
            <person name="Hibbett D.S."/>
            <person name="Martin F."/>
        </authorList>
    </citation>
    <scope>NUCLEOTIDE SEQUENCE [LARGE SCALE GENOMIC DNA]</scope>
    <source>
        <strain evidence="2">LaAM-08-1</strain>
    </source>
</reference>
<dbReference type="AlphaFoldDB" id="A0A0C9XGH2"/>
<reference evidence="1 2" key="1">
    <citation type="submission" date="2014-04" db="EMBL/GenBank/DDBJ databases">
        <authorList>
            <consortium name="DOE Joint Genome Institute"/>
            <person name="Kuo A."/>
            <person name="Kohler A."/>
            <person name="Nagy L.G."/>
            <person name="Floudas D."/>
            <person name="Copeland A."/>
            <person name="Barry K.W."/>
            <person name="Cichocki N."/>
            <person name="Veneault-Fourrey C."/>
            <person name="LaButti K."/>
            <person name="Lindquist E.A."/>
            <person name="Lipzen A."/>
            <person name="Lundell T."/>
            <person name="Morin E."/>
            <person name="Murat C."/>
            <person name="Sun H."/>
            <person name="Tunlid A."/>
            <person name="Henrissat B."/>
            <person name="Grigoriev I.V."/>
            <person name="Hibbett D.S."/>
            <person name="Martin F."/>
            <person name="Nordberg H.P."/>
            <person name="Cantor M.N."/>
            <person name="Hua S.X."/>
        </authorList>
    </citation>
    <scope>NUCLEOTIDE SEQUENCE [LARGE SCALE GENOMIC DNA]</scope>
    <source>
        <strain evidence="1 2">LaAM-08-1</strain>
    </source>
</reference>
<sequence>MRSIQTSQHSSSEARDQCQDSLVSSFESFLPHFPSSSPISLFCFSSSLPLPPFFLASPRFVRSSPSFLPLLLANSLPPPRVMQYKYKHDFTLVPLHRGEGHVCKQREVMISTSSMFSRSGSDSSPTPTSSDAVARIIGSRFLALE</sequence>
<accession>A0A0C9XGH2</accession>
<organism evidence="1 2">
    <name type="scientific">Laccaria amethystina LaAM-08-1</name>
    <dbReference type="NCBI Taxonomy" id="1095629"/>
    <lineage>
        <taxon>Eukaryota</taxon>
        <taxon>Fungi</taxon>
        <taxon>Dikarya</taxon>
        <taxon>Basidiomycota</taxon>
        <taxon>Agaricomycotina</taxon>
        <taxon>Agaricomycetes</taxon>
        <taxon>Agaricomycetidae</taxon>
        <taxon>Agaricales</taxon>
        <taxon>Agaricineae</taxon>
        <taxon>Hydnangiaceae</taxon>
        <taxon>Laccaria</taxon>
    </lineage>
</organism>
<dbReference type="Proteomes" id="UP000054477">
    <property type="component" value="Unassembled WGS sequence"/>
</dbReference>
<evidence type="ECO:0000313" key="1">
    <source>
        <dbReference type="EMBL" id="KIK03986.1"/>
    </source>
</evidence>
<gene>
    <name evidence="1" type="ORF">K443DRAFT_442300</name>
</gene>
<keyword evidence="2" id="KW-1185">Reference proteome</keyword>
<protein>
    <submittedName>
        <fullName evidence="1">Uncharacterized protein</fullName>
    </submittedName>
</protein>
<dbReference type="EMBL" id="KN838574">
    <property type="protein sequence ID" value="KIK03986.1"/>
    <property type="molecule type" value="Genomic_DNA"/>
</dbReference>
<dbReference type="HOGENOM" id="CLU_1787158_0_0_1"/>